<organism evidence="2 3">
    <name type="scientific">Fusibacter tunisiensis</name>
    <dbReference type="NCBI Taxonomy" id="1008308"/>
    <lineage>
        <taxon>Bacteria</taxon>
        <taxon>Bacillati</taxon>
        <taxon>Bacillota</taxon>
        <taxon>Clostridia</taxon>
        <taxon>Eubacteriales</taxon>
        <taxon>Eubacteriales Family XII. Incertae Sedis</taxon>
        <taxon>Fusibacter</taxon>
    </lineage>
</organism>
<evidence type="ECO:0000313" key="2">
    <source>
        <dbReference type="EMBL" id="MBM7562158.1"/>
    </source>
</evidence>
<comment type="caution">
    <text evidence="2">The sequence shown here is derived from an EMBL/GenBank/DDBJ whole genome shotgun (WGS) entry which is preliminary data.</text>
</comment>
<dbReference type="PANTHER" id="PTHR31302">
    <property type="entry name" value="TRANSMEMBRANE PROTEIN WITH METALLOPHOSPHOESTERASE DOMAIN-RELATED"/>
    <property type="match status" value="1"/>
</dbReference>
<evidence type="ECO:0000313" key="3">
    <source>
        <dbReference type="Proteomes" id="UP000767854"/>
    </source>
</evidence>
<accession>A0ABS2MRY4</accession>
<dbReference type="SUPFAM" id="SSF56300">
    <property type="entry name" value="Metallo-dependent phosphatases"/>
    <property type="match status" value="1"/>
</dbReference>
<keyword evidence="3" id="KW-1185">Reference proteome</keyword>
<proteinExistence type="predicted"/>
<reference evidence="2 3" key="1">
    <citation type="submission" date="2021-01" db="EMBL/GenBank/DDBJ databases">
        <title>Genomic Encyclopedia of Type Strains, Phase IV (KMG-IV): sequencing the most valuable type-strain genomes for metagenomic binning, comparative biology and taxonomic classification.</title>
        <authorList>
            <person name="Goeker M."/>
        </authorList>
    </citation>
    <scope>NUCLEOTIDE SEQUENCE [LARGE SCALE GENOMIC DNA]</scope>
    <source>
        <strain evidence="2 3">DSM 24436</strain>
    </source>
</reference>
<dbReference type="InterPro" id="IPR004843">
    <property type="entry name" value="Calcineurin-like_PHP"/>
</dbReference>
<sequence length="229" mass="26567">MALYAIGDLHLSFGTDKPMDKFGENWTLHYEKIKADWTSRVTETDVVVLPGDSSWAMSFSAAEADLRWVDGLPGRKIIFKGNHDYWWVSKNKMTGMYNSIEFIHNDFAVYEDYAICGTRGWICPNDAVFTEQDEKIYKREALRLENSIQMAQKAGFQKILGVLHYPPTNDLKDPSLFTELFEKYGIEEVIYGHIHAAVNFKYGVKGWFRGVNYHLTSCDFLDFKLFKWL</sequence>
<evidence type="ECO:0000259" key="1">
    <source>
        <dbReference type="Pfam" id="PF00149"/>
    </source>
</evidence>
<gene>
    <name evidence="2" type="ORF">JOC49_001701</name>
</gene>
<dbReference type="Pfam" id="PF00149">
    <property type="entry name" value="Metallophos"/>
    <property type="match status" value="1"/>
</dbReference>
<dbReference type="EMBL" id="JAFBDT010000013">
    <property type="protein sequence ID" value="MBM7562158.1"/>
    <property type="molecule type" value="Genomic_DNA"/>
</dbReference>
<dbReference type="InterPro" id="IPR014578">
    <property type="entry name" value="Pesterase_CT488"/>
</dbReference>
<dbReference type="Gene3D" id="3.60.21.10">
    <property type="match status" value="1"/>
</dbReference>
<name>A0ABS2MRY4_9FIRM</name>
<dbReference type="RefSeq" id="WP_204664299.1">
    <property type="nucleotide sequence ID" value="NZ_JAFBDT010000013.1"/>
</dbReference>
<protein>
    <submittedName>
        <fullName evidence="2">Phosphohydrolase</fullName>
    </submittedName>
</protein>
<dbReference type="Proteomes" id="UP000767854">
    <property type="component" value="Unassembled WGS sequence"/>
</dbReference>
<dbReference type="InterPro" id="IPR029052">
    <property type="entry name" value="Metallo-depent_PP-like"/>
</dbReference>
<feature type="domain" description="Calcineurin-like phosphoesterase" evidence="1">
    <location>
        <begin position="3"/>
        <end position="196"/>
    </location>
</feature>
<dbReference type="InterPro" id="IPR051158">
    <property type="entry name" value="Metallophosphoesterase_sf"/>
</dbReference>
<dbReference type="PANTHER" id="PTHR31302:SF22">
    <property type="entry name" value="PHOSPHOESTERASE"/>
    <property type="match status" value="1"/>
</dbReference>
<dbReference type="PIRSF" id="PIRSF033094">
    <property type="entry name" value="Pesterase_CT488"/>
    <property type="match status" value="1"/>
</dbReference>